<gene>
    <name evidence="2" type="ORF">A5779_15930</name>
</gene>
<dbReference type="CDD" id="cd04301">
    <property type="entry name" value="NAT_SF"/>
    <property type="match status" value="1"/>
</dbReference>
<dbReference type="PANTHER" id="PTHR43792:SF13">
    <property type="entry name" value="ACETYLTRANSFERASE"/>
    <property type="match status" value="1"/>
</dbReference>
<comment type="caution">
    <text evidence="2">The sequence shown here is derived from an EMBL/GenBank/DDBJ whole genome shotgun (WGS) entry which is preliminary data.</text>
</comment>
<dbReference type="SUPFAM" id="SSF55729">
    <property type="entry name" value="Acyl-CoA N-acyltransferases (Nat)"/>
    <property type="match status" value="1"/>
</dbReference>
<dbReference type="GO" id="GO:0016747">
    <property type="term" value="F:acyltransferase activity, transferring groups other than amino-acyl groups"/>
    <property type="evidence" value="ECO:0007669"/>
    <property type="project" value="InterPro"/>
</dbReference>
<feature type="domain" description="N-acetyltransferase" evidence="1">
    <location>
        <begin position="7"/>
        <end position="158"/>
    </location>
</feature>
<dbReference type="InterPro" id="IPR016181">
    <property type="entry name" value="Acyl_CoA_acyltransferase"/>
</dbReference>
<dbReference type="Gene3D" id="3.40.630.30">
    <property type="match status" value="1"/>
</dbReference>
<evidence type="ECO:0000313" key="3">
    <source>
        <dbReference type="Proteomes" id="UP000094008"/>
    </source>
</evidence>
<reference evidence="3" key="1">
    <citation type="submission" date="2016-06" db="EMBL/GenBank/DDBJ databases">
        <authorList>
            <person name="Sutton G."/>
            <person name="Brinkac L."/>
            <person name="Sanka R."/>
            <person name="Adams M."/>
            <person name="Lau E."/>
            <person name="Mehaffy C."/>
            <person name="Tameris M."/>
            <person name="Hatherill M."/>
            <person name="Hanekom W."/>
            <person name="Mahomed H."/>
            <person name="Mcshane H."/>
        </authorList>
    </citation>
    <scope>NUCLEOTIDE SEQUENCE [LARGE SCALE GENOMIC DNA]</scope>
    <source>
        <strain evidence="3">852002-10433_SCH5171157</strain>
    </source>
</reference>
<dbReference type="InterPro" id="IPR051531">
    <property type="entry name" value="N-acetyltransferase"/>
</dbReference>
<sequence length="159" mass="17473">MRPAMVEELRNALDDRQALEAVIGPVPDGWPETSDMFTYVIERLAEHPEEVDWRVYFFFDGDGVLVGSGGFQGPPDKDRAVEIGYEIAPSFQQRGLGTAAVSALVEQVRRSGAVGTVIARTATELNPSVRILKHLGFSNTGLAKAPDSDDDVWQWQLDV</sequence>
<dbReference type="InterPro" id="IPR000182">
    <property type="entry name" value="GNAT_dom"/>
</dbReference>
<dbReference type="Proteomes" id="UP000094008">
    <property type="component" value="Unassembled WGS sequence"/>
</dbReference>
<dbReference type="Pfam" id="PF13302">
    <property type="entry name" value="Acetyltransf_3"/>
    <property type="match status" value="1"/>
</dbReference>
<evidence type="ECO:0000313" key="2">
    <source>
        <dbReference type="EMBL" id="OBB96927.1"/>
    </source>
</evidence>
<dbReference type="AlphaFoldDB" id="A0A1A0WEJ8"/>
<dbReference type="PANTHER" id="PTHR43792">
    <property type="entry name" value="GNAT FAMILY, PUTATIVE (AFU_ORTHOLOGUE AFUA_3G00765)-RELATED-RELATED"/>
    <property type="match status" value="1"/>
</dbReference>
<accession>A0A1A0WEJ8</accession>
<protein>
    <recommendedName>
        <fullName evidence="1">N-acetyltransferase domain-containing protein</fullName>
    </recommendedName>
</protein>
<dbReference type="EMBL" id="LZSY01000021">
    <property type="protein sequence ID" value="OBB96927.1"/>
    <property type="molecule type" value="Genomic_DNA"/>
</dbReference>
<dbReference type="PROSITE" id="PS51186">
    <property type="entry name" value="GNAT"/>
    <property type="match status" value="1"/>
</dbReference>
<name>A0A1A0WEJ8_MYCPR</name>
<evidence type="ECO:0000259" key="1">
    <source>
        <dbReference type="PROSITE" id="PS51186"/>
    </source>
</evidence>
<organism evidence="2 3">
    <name type="scientific">Mycolicibacterium peregrinum</name>
    <name type="common">Mycobacterium peregrinum</name>
    <dbReference type="NCBI Taxonomy" id="43304"/>
    <lineage>
        <taxon>Bacteria</taxon>
        <taxon>Bacillati</taxon>
        <taxon>Actinomycetota</taxon>
        <taxon>Actinomycetes</taxon>
        <taxon>Mycobacteriales</taxon>
        <taxon>Mycobacteriaceae</taxon>
        <taxon>Mycolicibacterium</taxon>
    </lineage>
</organism>
<proteinExistence type="predicted"/>